<organism evidence="1 2">
    <name type="scientific">Tenacibaculum piscium</name>
    <dbReference type="NCBI Taxonomy" id="1458515"/>
    <lineage>
        <taxon>Bacteria</taxon>
        <taxon>Pseudomonadati</taxon>
        <taxon>Bacteroidota</taxon>
        <taxon>Flavobacteriia</taxon>
        <taxon>Flavobacteriales</taxon>
        <taxon>Flavobacteriaceae</taxon>
        <taxon>Tenacibaculum</taxon>
    </lineage>
</organism>
<protein>
    <submittedName>
        <fullName evidence="1">Uncharacterized protein</fullName>
    </submittedName>
</protein>
<evidence type="ECO:0000313" key="2">
    <source>
        <dbReference type="Proteomes" id="UP000234211"/>
    </source>
</evidence>
<dbReference type="Proteomes" id="UP000234211">
    <property type="component" value="Unassembled WGS sequence"/>
</dbReference>
<dbReference type="OrthoDB" id="1191306at2"/>
<sequence>MNYNQLTLKERNFDTEFINFINSYQNLYQNMILEDTSLSTRKRNLKNTLEDFFFTPKYTNVLDLLKLSKI</sequence>
<reference evidence="2" key="1">
    <citation type="submission" date="2017-11" db="EMBL/GenBank/DDBJ databases">
        <authorList>
            <person name="Duchaud E."/>
        </authorList>
    </citation>
    <scope>NUCLEOTIDE SEQUENCE [LARGE SCALE GENOMIC DNA]</scope>
    <source>
        <strain evidence="2">Tenacibaculum sp. TNO020</strain>
    </source>
</reference>
<name>A0A2H1YIR1_9FLAO</name>
<dbReference type="EMBL" id="OENF01000039">
    <property type="protein sequence ID" value="SOS75392.1"/>
    <property type="molecule type" value="Genomic_DNA"/>
</dbReference>
<accession>A0A2H1YIR1</accession>
<dbReference type="GeneID" id="86942214"/>
<dbReference type="RefSeq" id="WP_101918022.1">
    <property type="nucleotide sequence ID" value="NZ_JAFMUR010000001.1"/>
</dbReference>
<evidence type="ECO:0000313" key="1">
    <source>
        <dbReference type="EMBL" id="SOS75392.1"/>
    </source>
</evidence>
<proteinExistence type="predicted"/>
<dbReference type="AlphaFoldDB" id="A0A2H1YIR1"/>
<keyword evidence="2" id="KW-1185">Reference proteome</keyword>
<gene>
    <name evidence="1" type="ORF">TNO020_440169</name>
</gene>